<evidence type="ECO:0000256" key="3">
    <source>
        <dbReference type="SAM" id="Phobius"/>
    </source>
</evidence>
<dbReference type="Pfam" id="PF02719">
    <property type="entry name" value="Polysacc_synt_2"/>
    <property type="match status" value="1"/>
</dbReference>
<feature type="transmembrane region" description="Helical" evidence="3">
    <location>
        <begin position="115"/>
        <end position="137"/>
    </location>
</feature>
<name>A0AAU8JC57_9CYAN</name>
<dbReference type="AlphaFoldDB" id="A0AAU8JC57"/>
<dbReference type="Gene3D" id="3.40.50.720">
    <property type="entry name" value="NAD(P)-binding Rossmann-like Domain"/>
    <property type="match status" value="2"/>
</dbReference>
<feature type="transmembrane region" description="Helical" evidence="3">
    <location>
        <begin position="50"/>
        <end position="71"/>
    </location>
</feature>
<dbReference type="InterPro" id="IPR036291">
    <property type="entry name" value="NAD(P)-bd_dom_sf"/>
</dbReference>
<evidence type="ECO:0000256" key="1">
    <source>
        <dbReference type="ARBA" id="ARBA00007430"/>
    </source>
</evidence>
<feature type="domain" description="Polysaccharide biosynthesis protein CapD-like" evidence="4">
    <location>
        <begin position="322"/>
        <end position="606"/>
    </location>
</feature>
<evidence type="ECO:0000259" key="4">
    <source>
        <dbReference type="Pfam" id="PF02719"/>
    </source>
</evidence>
<dbReference type="SUPFAM" id="SSF51735">
    <property type="entry name" value="NAD(P)-binding Rossmann-fold domains"/>
    <property type="match status" value="2"/>
</dbReference>
<proteinExistence type="inferred from homology"/>
<protein>
    <submittedName>
        <fullName evidence="5">Nucleoside-diphosphate sugar epimerase/dehydratase</fullName>
    </submittedName>
</protein>
<dbReference type="InterPro" id="IPR051203">
    <property type="entry name" value="Polysaccharide_Synthase-Rel"/>
</dbReference>
<evidence type="ECO:0000313" key="5">
    <source>
        <dbReference type="EMBL" id="XCM36301.1"/>
    </source>
</evidence>
<reference evidence="5" key="1">
    <citation type="submission" date="2024-07" db="EMBL/GenBank/DDBJ databases">
        <authorList>
            <person name="Kim Y.J."/>
            <person name="Jeong J.Y."/>
        </authorList>
    </citation>
    <scope>NUCLEOTIDE SEQUENCE</scope>
    <source>
        <strain evidence="5">GIHE-MW2</strain>
    </source>
</reference>
<feature type="transmembrane region" description="Helical" evidence="3">
    <location>
        <begin position="83"/>
        <end position="103"/>
    </location>
</feature>
<keyword evidence="3" id="KW-0472">Membrane</keyword>
<keyword evidence="3" id="KW-1133">Transmembrane helix</keyword>
<comment type="similarity">
    <text evidence="1">Belongs to the polysaccharide synthase family.</text>
</comment>
<organism evidence="5">
    <name type="scientific">Planktothricoides raciborskii GIHE-MW2</name>
    <dbReference type="NCBI Taxonomy" id="2792601"/>
    <lineage>
        <taxon>Bacteria</taxon>
        <taxon>Bacillati</taxon>
        <taxon>Cyanobacteriota</taxon>
        <taxon>Cyanophyceae</taxon>
        <taxon>Oscillatoriophycideae</taxon>
        <taxon>Oscillatoriales</taxon>
        <taxon>Oscillatoriaceae</taxon>
        <taxon>Planktothricoides</taxon>
    </lineage>
</organism>
<dbReference type="InterPro" id="IPR003869">
    <property type="entry name" value="Polysac_CapD-like"/>
</dbReference>
<dbReference type="RefSeq" id="WP_156331518.1">
    <property type="nucleotide sequence ID" value="NZ_CP159837.1"/>
</dbReference>
<feature type="region of interest" description="Disordered" evidence="2">
    <location>
        <begin position="653"/>
        <end position="677"/>
    </location>
</feature>
<sequence length="677" mass="73719">MLQNSHKESNCSDPGGDDTVPMMQQMLLKTLATAIKKAAASLSRQQKHGLLLSLDLCLFVIAIYGAFGLRFGSLSAFSEAFQYSWLLVLLITTKTVVFMATGLYRPVLRYAGLEFLFTSAKAVLYSSGAFVLLAYLLEFLQLPRSVLINDALLTLSLVSGLRLSICWLVNTVNFLDRQSPAPQRVIIYGAGSAGSQLAQSLAIHPAYNAVAFVDDDPSLTKQMIQGLTVYGAKDIPRLIVQKSADSILLAMPSVGWVKKREILERLQNFAIPVKTVPCISEILSGKVSLSEIRDIDIADLLGREEVAPDPELLGMSITGKNVLVTGAGGSIGSELCRQIAQQQPRCLILYELSEFALYTIDMELGETYPQLTKVPCLGSVADQNQLSSALSKYKIDTVYHAAAYKHVPLVEANPSPGILNNVLGTLTAAKSCIDCGVKQFVLISTDKAVRPTNVMGATKRVAELIIQGLADRPGIPTRFTIVRFGNVLDSSGSVVPRFRKQIAEGKPITVTHPEMTRYFMSIPEAARLVIQAGALSQGGEIFLLDMGDPVRIYDLAIQMIKLSGLTPGKDIEIQITGLRPGEKLHEELLVDSATARSTKHPKIFCALEPKIHWEFLHPCLDVLFNAALSNKTAAIKTELQRLVPEYKPSIIQPKNPRFIPPTSMPKAVGSTGSDRLS</sequence>
<evidence type="ECO:0000256" key="2">
    <source>
        <dbReference type="SAM" id="MobiDB-lite"/>
    </source>
</evidence>
<dbReference type="PANTHER" id="PTHR43318:SF1">
    <property type="entry name" value="POLYSACCHARIDE BIOSYNTHESIS PROTEIN EPSC-RELATED"/>
    <property type="match status" value="1"/>
</dbReference>
<dbReference type="CDD" id="cd05237">
    <property type="entry name" value="UDP_invert_4-6DH_SDR_e"/>
    <property type="match status" value="1"/>
</dbReference>
<dbReference type="PANTHER" id="PTHR43318">
    <property type="entry name" value="UDP-N-ACETYLGLUCOSAMINE 4,6-DEHYDRATASE"/>
    <property type="match status" value="1"/>
</dbReference>
<gene>
    <name evidence="5" type="ORF">ABWT76_005052</name>
</gene>
<accession>A0AAU8JC57</accession>
<keyword evidence="3" id="KW-0812">Transmembrane</keyword>
<dbReference type="EMBL" id="CP159837">
    <property type="protein sequence ID" value="XCM36301.1"/>
    <property type="molecule type" value="Genomic_DNA"/>
</dbReference>